<evidence type="ECO:0000256" key="1">
    <source>
        <dbReference type="SAM" id="MobiDB-lite"/>
    </source>
</evidence>
<feature type="region of interest" description="Disordered" evidence="1">
    <location>
        <begin position="78"/>
        <end position="108"/>
    </location>
</feature>
<feature type="compositionally biased region" description="Basic and acidic residues" evidence="1">
    <location>
        <begin position="162"/>
        <end position="173"/>
    </location>
</feature>
<feature type="region of interest" description="Disordered" evidence="1">
    <location>
        <begin position="154"/>
        <end position="188"/>
    </location>
</feature>
<dbReference type="Proteomes" id="UP001279734">
    <property type="component" value="Unassembled WGS sequence"/>
</dbReference>
<sequence length="188" mass="21814">MDRLISYHKADANSKTGQYLLQECEVELYNGTQAHRHHYINSSFFKDQLKTVMEAYLLMTVDASDHKNNTASAAINHQQMQGGASGEHQPLRSKTRKGREEPAERKEYRRRWSSKKNYCCEFCRQSCPSSIWPLIPRALQFTAMEIILLAPVNPETGPWAEPSKRTKEREHFPQHNKQFLNRPTGHTN</sequence>
<reference evidence="2" key="1">
    <citation type="submission" date="2023-05" db="EMBL/GenBank/DDBJ databases">
        <title>Nepenthes gracilis genome sequencing.</title>
        <authorList>
            <person name="Fukushima K."/>
        </authorList>
    </citation>
    <scope>NUCLEOTIDE SEQUENCE</scope>
    <source>
        <strain evidence="2">SING2019-196</strain>
    </source>
</reference>
<dbReference type="EMBL" id="BSYO01000040">
    <property type="protein sequence ID" value="GMH31512.1"/>
    <property type="molecule type" value="Genomic_DNA"/>
</dbReference>
<name>A0AAD3Y6I5_NEPGR</name>
<protein>
    <submittedName>
        <fullName evidence="2">Uncharacterized protein</fullName>
    </submittedName>
</protein>
<comment type="caution">
    <text evidence="2">The sequence shown here is derived from an EMBL/GenBank/DDBJ whole genome shotgun (WGS) entry which is preliminary data.</text>
</comment>
<proteinExistence type="predicted"/>
<evidence type="ECO:0000313" key="3">
    <source>
        <dbReference type="Proteomes" id="UP001279734"/>
    </source>
</evidence>
<feature type="compositionally biased region" description="Basic and acidic residues" evidence="1">
    <location>
        <begin position="98"/>
        <end position="107"/>
    </location>
</feature>
<evidence type="ECO:0000313" key="2">
    <source>
        <dbReference type="EMBL" id="GMH31512.1"/>
    </source>
</evidence>
<organism evidence="2 3">
    <name type="scientific">Nepenthes gracilis</name>
    <name type="common">Slender pitcher plant</name>
    <dbReference type="NCBI Taxonomy" id="150966"/>
    <lineage>
        <taxon>Eukaryota</taxon>
        <taxon>Viridiplantae</taxon>
        <taxon>Streptophyta</taxon>
        <taxon>Embryophyta</taxon>
        <taxon>Tracheophyta</taxon>
        <taxon>Spermatophyta</taxon>
        <taxon>Magnoliopsida</taxon>
        <taxon>eudicotyledons</taxon>
        <taxon>Gunneridae</taxon>
        <taxon>Pentapetalae</taxon>
        <taxon>Caryophyllales</taxon>
        <taxon>Nepenthaceae</taxon>
        <taxon>Nepenthes</taxon>
    </lineage>
</organism>
<accession>A0AAD3Y6I5</accession>
<dbReference type="AlphaFoldDB" id="A0AAD3Y6I5"/>
<keyword evidence="3" id="KW-1185">Reference proteome</keyword>
<gene>
    <name evidence="2" type="ORF">Nepgr_033355</name>
</gene>
<feature type="compositionally biased region" description="Polar residues" evidence="1">
    <location>
        <begin position="175"/>
        <end position="188"/>
    </location>
</feature>